<keyword evidence="2" id="KW-0812">Transmembrane</keyword>
<keyword evidence="2" id="KW-0472">Membrane</keyword>
<name>A0ABW6R540_9NOCA</name>
<sequence length="242" mass="25639">MTTITPGSPAESMTQPVMPRRPPIWARCRSLLRPRPLYLSLIVSAVVALKAFEMSFAALHHLAVRNLVEAELAANVPIAIDGLVVGSIVATASFPKRSAGWWYATGLFVVSTLVSVAGNIEYAREIGGGPVSLIIYAGMPLTLLFAVHLTLILLARSSASRRDALAAAAEQFAVEEVPEMVTSPQLNGHALSNGQAAANGHAQSNGSDHPQTGPAVPFATGPNTPMRFNTFDADGRKLVNHR</sequence>
<comment type="caution">
    <text evidence="3">The sequence shown here is derived from an EMBL/GenBank/DDBJ whole genome shotgun (WGS) entry which is preliminary data.</text>
</comment>
<accession>A0ABW6R540</accession>
<protein>
    <submittedName>
        <fullName evidence="3">DUF2637 domain-containing protein</fullName>
    </submittedName>
</protein>
<feature type="transmembrane region" description="Helical" evidence="2">
    <location>
        <begin position="101"/>
        <end position="122"/>
    </location>
</feature>
<dbReference type="EMBL" id="JBIAPI010000015">
    <property type="protein sequence ID" value="MFF3228626.1"/>
    <property type="molecule type" value="Genomic_DNA"/>
</dbReference>
<gene>
    <name evidence="3" type="ORF">ACFYV7_37930</name>
</gene>
<proteinExistence type="predicted"/>
<keyword evidence="4" id="KW-1185">Reference proteome</keyword>
<reference evidence="3 4" key="1">
    <citation type="submission" date="2024-10" db="EMBL/GenBank/DDBJ databases">
        <title>The Natural Products Discovery Center: Release of the First 8490 Sequenced Strains for Exploring Actinobacteria Biosynthetic Diversity.</title>
        <authorList>
            <person name="Kalkreuter E."/>
            <person name="Kautsar S.A."/>
            <person name="Yang D."/>
            <person name="Bader C.D."/>
            <person name="Teijaro C.N."/>
            <person name="Fluegel L."/>
            <person name="Davis C.M."/>
            <person name="Simpson J.R."/>
            <person name="Lauterbach L."/>
            <person name="Steele A.D."/>
            <person name="Gui C."/>
            <person name="Meng S."/>
            <person name="Li G."/>
            <person name="Viehrig K."/>
            <person name="Ye F."/>
            <person name="Su P."/>
            <person name="Kiefer A.F."/>
            <person name="Nichols A."/>
            <person name="Cepeda A.J."/>
            <person name="Yan W."/>
            <person name="Fan B."/>
            <person name="Jiang Y."/>
            <person name="Adhikari A."/>
            <person name="Zheng C.-J."/>
            <person name="Schuster L."/>
            <person name="Cowan T.M."/>
            <person name="Smanski M.J."/>
            <person name="Chevrette M.G."/>
            <person name="De Carvalho L.P.S."/>
            <person name="Shen B."/>
        </authorList>
    </citation>
    <scope>NUCLEOTIDE SEQUENCE [LARGE SCALE GENOMIC DNA]</scope>
    <source>
        <strain evidence="3 4">NPDC003040</strain>
    </source>
</reference>
<evidence type="ECO:0000313" key="4">
    <source>
        <dbReference type="Proteomes" id="UP001601948"/>
    </source>
</evidence>
<dbReference type="Proteomes" id="UP001601948">
    <property type="component" value="Unassembled WGS sequence"/>
</dbReference>
<organism evidence="3 4">
    <name type="scientific">Nocardia suismassiliense</name>
    <dbReference type="NCBI Taxonomy" id="2077092"/>
    <lineage>
        <taxon>Bacteria</taxon>
        <taxon>Bacillati</taxon>
        <taxon>Actinomycetota</taxon>
        <taxon>Actinomycetes</taxon>
        <taxon>Mycobacteriales</taxon>
        <taxon>Nocardiaceae</taxon>
        <taxon>Nocardia</taxon>
    </lineage>
</organism>
<evidence type="ECO:0000256" key="2">
    <source>
        <dbReference type="SAM" id="Phobius"/>
    </source>
</evidence>
<dbReference type="RefSeq" id="WP_387725582.1">
    <property type="nucleotide sequence ID" value="NZ_JBIAPI010000015.1"/>
</dbReference>
<evidence type="ECO:0000313" key="3">
    <source>
        <dbReference type="EMBL" id="MFF3228626.1"/>
    </source>
</evidence>
<dbReference type="InterPro" id="IPR021235">
    <property type="entry name" value="DUF2637"/>
</dbReference>
<feature type="compositionally biased region" description="Polar residues" evidence="1">
    <location>
        <begin position="185"/>
        <end position="210"/>
    </location>
</feature>
<feature type="region of interest" description="Disordered" evidence="1">
    <location>
        <begin position="185"/>
        <end position="234"/>
    </location>
</feature>
<keyword evidence="2" id="KW-1133">Transmembrane helix</keyword>
<evidence type="ECO:0000256" key="1">
    <source>
        <dbReference type="SAM" id="MobiDB-lite"/>
    </source>
</evidence>
<feature type="transmembrane region" description="Helical" evidence="2">
    <location>
        <begin position="134"/>
        <end position="155"/>
    </location>
</feature>
<dbReference type="Pfam" id="PF10935">
    <property type="entry name" value="DUF2637"/>
    <property type="match status" value="1"/>
</dbReference>
<feature type="transmembrane region" description="Helical" evidence="2">
    <location>
        <begin position="37"/>
        <end position="60"/>
    </location>
</feature>
<feature type="transmembrane region" description="Helical" evidence="2">
    <location>
        <begin position="72"/>
        <end position="94"/>
    </location>
</feature>